<reference evidence="3" key="1">
    <citation type="submission" date="2019-03" db="EMBL/GenBank/DDBJ databases">
        <title>Lake Tanganyika Metagenome-Assembled Genomes (MAGs).</title>
        <authorList>
            <person name="Tran P."/>
        </authorList>
    </citation>
    <scope>NUCLEOTIDE SEQUENCE</scope>
    <source>
        <strain evidence="3">K_DeepCast_150m_m2_040</strain>
    </source>
</reference>
<feature type="chain" id="PRO_5036738301" evidence="1">
    <location>
        <begin position="20"/>
        <end position="182"/>
    </location>
</feature>
<accession>A0A938BT41</accession>
<dbReference type="NCBIfam" id="TIGR04183">
    <property type="entry name" value="Por_Secre_tail"/>
    <property type="match status" value="1"/>
</dbReference>
<organism evidence="3 4">
    <name type="scientific">candidate division WOR-3 bacterium</name>
    <dbReference type="NCBI Taxonomy" id="2052148"/>
    <lineage>
        <taxon>Bacteria</taxon>
        <taxon>Bacteria division WOR-3</taxon>
    </lineage>
</organism>
<sequence>MVRATSLFIALLTTGLAHAQPYLLRAAVIDGGGTGLVSSEYVCGLSIGQQAASGVLTAGQYRAVLGFWHSPYGGGLPGIAEPEAGSRAVPLVFDLGQSFPNPFGRMTTISYSLARESDVELRVYNSVGRVVTTLVSGMQRPGRYAVSWDVRGVPAAKLPCGTYFCRLEAGEFTATRKMVKTD</sequence>
<evidence type="ECO:0000313" key="4">
    <source>
        <dbReference type="Proteomes" id="UP000779900"/>
    </source>
</evidence>
<evidence type="ECO:0000256" key="1">
    <source>
        <dbReference type="SAM" id="SignalP"/>
    </source>
</evidence>
<feature type="domain" description="FlgD/Vpr Ig-like" evidence="2">
    <location>
        <begin position="108"/>
        <end position="169"/>
    </location>
</feature>
<dbReference type="InterPro" id="IPR026444">
    <property type="entry name" value="Secre_tail"/>
</dbReference>
<keyword evidence="1" id="KW-0732">Signal</keyword>
<dbReference type="Gene3D" id="2.60.40.4070">
    <property type="match status" value="1"/>
</dbReference>
<dbReference type="Proteomes" id="UP000779900">
    <property type="component" value="Unassembled WGS sequence"/>
</dbReference>
<dbReference type="InterPro" id="IPR025965">
    <property type="entry name" value="FlgD/Vpr_Ig-like"/>
</dbReference>
<dbReference type="Pfam" id="PF13860">
    <property type="entry name" value="FlgD_ig"/>
    <property type="match status" value="1"/>
</dbReference>
<name>A0A938BT41_UNCW3</name>
<evidence type="ECO:0000313" key="3">
    <source>
        <dbReference type="EMBL" id="MBM3331212.1"/>
    </source>
</evidence>
<dbReference type="EMBL" id="VGIR01000022">
    <property type="protein sequence ID" value="MBM3331212.1"/>
    <property type="molecule type" value="Genomic_DNA"/>
</dbReference>
<gene>
    <name evidence="3" type="ORF">FJY68_05080</name>
</gene>
<evidence type="ECO:0000259" key="2">
    <source>
        <dbReference type="Pfam" id="PF13860"/>
    </source>
</evidence>
<feature type="signal peptide" evidence="1">
    <location>
        <begin position="1"/>
        <end position="19"/>
    </location>
</feature>
<comment type="caution">
    <text evidence="3">The sequence shown here is derived from an EMBL/GenBank/DDBJ whole genome shotgun (WGS) entry which is preliminary data.</text>
</comment>
<protein>
    <submittedName>
        <fullName evidence="3">T9SS type A sorting domain-containing protein</fullName>
    </submittedName>
</protein>
<dbReference type="AlphaFoldDB" id="A0A938BT41"/>
<proteinExistence type="predicted"/>